<accession>A0A6P2JQD7</accession>
<dbReference type="EMBL" id="CABVPU010000004">
    <property type="protein sequence ID" value="VWB33763.1"/>
    <property type="molecule type" value="Genomic_DNA"/>
</dbReference>
<name>A0A6P2JQD7_BURL3</name>
<protein>
    <submittedName>
        <fullName evidence="1">Gluconate 2-dehydrogenase (Acceptor)</fullName>
    </submittedName>
</protein>
<reference evidence="1 2" key="1">
    <citation type="submission" date="2019-09" db="EMBL/GenBank/DDBJ databases">
        <authorList>
            <person name="Depoorter E."/>
        </authorList>
    </citation>
    <scope>NUCLEOTIDE SEQUENCE [LARGE SCALE GENOMIC DNA]</scope>
    <source>
        <strain evidence="1">R-15945</strain>
    </source>
</reference>
<sequence>MSEAPPSEYRHPSASGRRIFLKRVAIVPAAVAIGACHSGDDASPSPAAAQNANGAVGLDNYRPKYFTLDEWNFVLAAADLLIPHDDEGPGALDLNVPVFIDKQLETGYGYAAHWYMQGPFRAGSPLFGYQSRLTPREVYRAGIKAVNARCMDEFAGKRFADLPVAEQTSVLMRLESGAMAFDDISSTDFFAFLLENTREGYLSDPIHGGNKEMGSWKMIGFPGARADFLDWVGTGKRYPFGPVGIEGQQG</sequence>
<dbReference type="RefSeq" id="WP_174967911.1">
    <property type="nucleotide sequence ID" value="NZ_CABVPS010000006.1"/>
</dbReference>
<organism evidence="1 2">
    <name type="scientific">Burkholderia lata (strain ATCC 17760 / DSM 23089 / LMG 22485 / NCIMB 9086 / R18194 / 383)</name>
    <dbReference type="NCBI Taxonomy" id="482957"/>
    <lineage>
        <taxon>Bacteria</taxon>
        <taxon>Pseudomonadati</taxon>
        <taxon>Pseudomonadota</taxon>
        <taxon>Betaproteobacteria</taxon>
        <taxon>Burkholderiales</taxon>
        <taxon>Burkholderiaceae</taxon>
        <taxon>Burkholderia</taxon>
        <taxon>Burkholderia cepacia complex</taxon>
    </lineage>
</organism>
<dbReference type="Proteomes" id="UP000494174">
    <property type="component" value="Unassembled WGS sequence"/>
</dbReference>
<dbReference type="Pfam" id="PF13618">
    <property type="entry name" value="Gluconate_2-dh3"/>
    <property type="match status" value="1"/>
</dbReference>
<proteinExistence type="predicted"/>
<dbReference type="PROSITE" id="PS51318">
    <property type="entry name" value="TAT"/>
    <property type="match status" value="1"/>
</dbReference>
<evidence type="ECO:0000313" key="2">
    <source>
        <dbReference type="Proteomes" id="UP000494174"/>
    </source>
</evidence>
<evidence type="ECO:0000313" key="1">
    <source>
        <dbReference type="EMBL" id="VWB33763.1"/>
    </source>
</evidence>
<dbReference type="AlphaFoldDB" id="A0A6P2JQD7"/>
<dbReference type="InterPro" id="IPR027056">
    <property type="entry name" value="Gluconate_2DH_su3"/>
</dbReference>
<dbReference type="InterPro" id="IPR006311">
    <property type="entry name" value="TAT_signal"/>
</dbReference>
<gene>
    <name evidence="1" type="ORF">BLA15945_01496</name>
</gene>